<evidence type="ECO:0000313" key="1">
    <source>
        <dbReference type="EMBL" id="MCI4378897.1"/>
    </source>
</evidence>
<name>A0ACC5WJ63_PANGG</name>
<accession>A0ACC5WJ63</accession>
<dbReference type="Proteomes" id="UP000829447">
    <property type="component" value="Linkage Group LG6"/>
</dbReference>
<sequence>MDTSDNKDVKLSAEVEPFIPQKKGVDSALLSMNLSGDGAGAMGAEPTPIPSYLITCYPFVQENQPNRQVPVYNGEVRWQQQCGSAPYVTYSFVSSPPQPAAVCNDYSYCPLLPPPCPPLMGFYQPLTAPYAPPLPSGLGNPVSDTCLRPPQPQGQPISMGAQRGRGGARAPVLPKQMAQPIRVKRPVMRSVAVQKEVAAAGPDGKSRTVLLVDAAQQTDFPGEPCSSSSSSSRCVSDRVSPLQFRGKVRRRRSSQTAESSSEHGASEADIDSDSGYCSPKHTLGVEAGVMTDFPGELCSSSSSSRCVSDRVSPLQFRGKVRRRRSSQTAESSSEHGASEADIDSDSGYCSPKHTLGVEAGVMTGGAVQRNKPEQVQLKLSKPLLDNLPENSPIHIVQTPIPITTSVPKRAKSQRKKALAAALATAQEYCEISMEQRKLQEALTKAAGKKSRTPVQLDLGDMLAALEKQQQAMKARQLNNTKPLSYTVGTTSVFHSKDAVSKGVMKSYTPPHNILDSTAPKIKRGKEREVPKVKRPTALKKVILKEREVKAKLCVKEQPDDELHFTDTLTQETVSQEENGLSMPSDASLSPASQNSPYSITPVSQGSPASSGIGSPMASSTITKIHSRRFREYCNQVLNKEIDESVTLLLQELVRFQERVYQKEPTKAKAKRRLVMGLREVTKHMKLNKIRCVIISPNCEKIQAKGGLDEALYNVIAMAREQEIPFVFALGRKALGRCVNKLVPVSVVGIFNYSGAEVILKEREVKAKLCVKEQPDDELHFTDTLTQETVSQEENGLSMPSDASLSPASQNSPYSITPVSQGSPASSGIGSPMASSTITKIHSRRFREYCNQVLNKEIDESVTLLLQELVRFQERVYQKEPTKAKAKRRLVMGLREVTKHMKLNKIRCVIISPNCEKIQAKGGLDEALYNVIAMAREQEIPFVFALGRKALGRCVNKLVPVSVVGIFNYSGAEALFNRLVSLTEEARRAYKEMVCALEQEQAEEALKNVKKVPHHMGHSRNPSAASAISFCSVISEPISEVNEKEYETNWRTMVENSDALEPLENEFNRTSANKDAEGSADGAPAASQITSSSSSCKEEGRTEDGLERASQQSTETGSLDGSCRGPTTSYSSITSTSSITLVPGALGEDDEEDEDEDDEEEDEYTPEPILVEVPPLSSMIETWVSTTLENLQLSGKTHGDEEEEEALFNRLVSLTEEARRAYKEMVCALEQEQAEEALKNVKKVPHHMGHSRNPSAASAISFCSVISEPISEVNEKEYETNWRTMVENSDALEPLENEFNRTSANKDAEGGADGAPAASQITSSSSSCKEEGRTEDGLERASQQSTETGSLDGSCRGPTTSYSSITSTSSITLVPGALGEDDEEDEDEDDEEEDEYTPEPILVEVPPLSSMIETWVSTTLENLQLSGKTHGDEEEEEVEGVEGEGEGEGEGKEEEEEEDIRGVSDEEDELESSVEDKQMEKNSE</sequence>
<protein>
    <submittedName>
        <fullName evidence="1">Uncharacterized protein</fullName>
    </submittedName>
</protein>
<evidence type="ECO:0000313" key="2">
    <source>
        <dbReference type="Proteomes" id="UP000829447"/>
    </source>
</evidence>
<gene>
    <name evidence="1" type="ORF">PGIGA_G00221640</name>
</gene>
<dbReference type="EMBL" id="CM040459">
    <property type="protein sequence ID" value="MCI4378897.1"/>
    <property type="molecule type" value="Genomic_DNA"/>
</dbReference>
<keyword evidence="2" id="KW-1185">Reference proteome</keyword>
<proteinExistence type="predicted"/>
<reference evidence="1 2" key="1">
    <citation type="journal article" date="2022" name="bioRxiv">
        <title>An ancient truncated duplication of the anti-Mullerian hormone receptor type 2 gene is a potential conserved master sex determinant in the Pangasiidae catfish family.</title>
        <authorList>
            <person name="Wen M."/>
            <person name="Pan Q."/>
            <person name="Jouanno E."/>
            <person name="Montfort J."/>
            <person name="Zahm M."/>
            <person name="Cabau C."/>
            <person name="Klopp C."/>
            <person name="Iampietro C."/>
            <person name="Roques C."/>
            <person name="Bouchez O."/>
            <person name="Castinel A."/>
            <person name="Donnadieu C."/>
            <person name="Parrinello H."/>
            <person name="Poncet C."/>
            <person name="Belmonte E."/>
            <person name="Gautier V."/>
            <person name="Avarre J.-C."/>
            <person name="Dugue R."/>
            <person name="Gustiano R."/>
            <person name="Ha T.T.T."/>
            <person name="Campet M."/>
            <person name="Sriphairoj K."/>
            <person name="Ribolli J."/>
            <person name="de Almeida F.L."/>
            <person name="Desvignes T."/>
            <person name="Postlethwait J.H."/>
            <person name="Bucao C.F."/>
            <person name="Robinson-Rechavi M."/>
            <person name="Bobe J."/>
            <person name="Herpin A."/>
            <person name="Guiguen Y."/>
        </authorList>
    </citation>
    <scope>NUCLEOTIDE SEQUENCE [LARGE SCALE GENOMIC DNA]</scope>
    <source>
        <strain evidence="1">YG-Dec2019</strain>
    </source>
</reference>
<organism evidence="1 2">
    <name type="scientific">Pangasianodon gigas</name>
    <name type="common">Mekong giant catfish</name>
    <name type="synonym">Pangasius gigas</name>
    <dbReference type="NCBI Taxonomy" id="30993"/>
    <lineage>
        <taxon>Eukaryota</taxon>
        <taxon>Metazoa</taxon>
        <taxon>Chordata</taxon>
        <taxon>Craniata</taxon>
        <taxon>Vertebrata</taxon>
        <taxon>Euteleostomi</taxon>
        <taxon>Actinopterygii</taxon>
        <taxon>Neopterygii</taxon>
        <taxon>Teleostei</taxon>
        <taxon>Ostariophysi</taxon>
        <taxon>Siluriformes</taxon>
        <taxon>Pangasiidae</taxon>
        <taxon>Pangasianodon</taxon>
    </lineage>
</organism>
<comment type="caution">
    <text evidence="1">The sequence shown here is derived from an EMBL/GenBank/DDBJ whole genome shotgun (WGS) entry which is preliminary data.</text>
</comment>